<dbReference type="EMBL" id="CAJNOE010004213">
    <property type="protein sequence ID" value="CAF1510278.1"/>
    <property type="molecule type" value="Genomic_DNA"/>
</dbReference>
<gene>
    <name evidence="1" type="ORF">IZO911_LOCUS45422</name>
</gene>
<dbReference type="AlphaFoldDB" id="A0A815U0W7"/>
<proteinExistence type="predicted"/>
<feature type="non-terminal residue" evidence="1">
    <location>
        <position position="1"/>
    </location>
</feature>
<organism evidence="1 2">
    <name type="scientific">Adineta steineri</name>
    <dbReference type="NCBI Taxonomy" id="433720"/>
    <lineage>
        <taxon>Eukaryota</taxon>
        <taxon>Metazoa</taxon>
        <taxon>Spiralia</taxon>
        <taxon>Gnathifera</taxon>
        <taxon>Rotifera</taxon>
        <taxon>Eurotatoria</taxon>
        <taxon>Bdelloidea</taxon>
        <taxon>Adinetida</taxon>
        <taxon>Adinetidae</taxon>
        <taxon>Adineta</taxon>
    </lineage>
</organism>
<protein>
    <submittedName>
        <fullName evidence="1">Uncharacterized protein</fullName>
    </submittedName>
</protein>
<sequence>GHLYTWDINRLDIVNQMNLHSTIINRTQFHPKRKLHREKLK</sequence>
<name>A0A815U0W7_9BILA</name>
<evidence type="ECO:0000313" key="2">
    <source>
        <dbReference type="Proteomes" id="UP000663860"/>
    </source>
</evidence>
<comment type="caution">
    <text evidence="1">The sequence shown here is derived from an EMBL/GenBank/DDBJ whole genome shotgun (WGS) entry which is preliminary data.</text>
</comment>
<evidence type="ECO:0000313" key="1">
    <source>
        <dbReference type="EMBL" id="CAF1510278.1"/>
    </source>
</evidence>
<dbReference type="Proteomes" id="UP000663860">
    <property type="component" value="Unassembled WGS sequence"/>
</dbReference>
<reference evidence="1" key="1">
    <citation type="submission" date="2021-02" db="EMBL/GenBank/DDBJ databases">
        <authorList>
            <person name="Nowell W R."/>
        </authorList>
    </citation>
    <scope>NUCLEOTIDE SEQUENCE</scope>
</reference>
<accession>A0A815U0W7</accession>